<comment type="caution">
    <text evidence="4">The sequence shown here is derived from an EMBL/GenBank/DDBJ whole genome shotgun (WGS) entry which is preliminary data.</text>
</comment>
<feature type="domain" description="DUF6377" evidence="3">
    <location>
        <begin position="253"/>
        <end position="492"/>
    </location>
</feature>
<evidence type="ECO:0000313" key="4">
    <source>
        <dbReference type="EMBL" id="GAA4323086.1"/>
    </source>
</evidence>
<sequence>MKILYTLLLWLLAVTVVYGQQNNDALMSQLKGMLVQRRVYDDRKEADIAGLKKALKHCSPNELEKQYQLCSSLFEEYRSYQYDSAYVYTQKMIGLSIAMHDLPKQYDSKIKLGIILISSGMFKETLDCINQVNPKVLDKGSKLRYYRLQCVYYADLAYYNNDKYYTKQYVEQANKYLDTAISLTENNSFEQIMYKAEIPDTAGQKISNYKYYEYLLYQRKLTPHQTAMIAAALSDHYQGAERMKLLLIAAINDIKSSTKETMAVYKIGTNLYKSGDIKNAYLFMQEALSNAQFYGSRLHKIEIASVLPDIAANKILISENEKNKFIIYLLSSLIIVVIISLISFIVFIQLKRLRVKERIIEEKNNQLEKINKRLSEEARIKEEYIGYFFNVFSEYILKLEKLKRNAERKMKSKKYDEVLALLSQIDIKQERDHLFRTFDRVFLKLFPNFITSFNALLKPEDQIWPKGNEVLSAHLRIFALVRLGINDNETIAKILEYTVSTIYTYKVRVKAKAIVPHDEFTNHIMDIQVVDTGKP</sequence>
<name>A0ABP8GET9_9SPHI</name>
<feature type="transmembrane region" description="Helical" evidence="2">
    <location>
        <begin position="325"/>
        <end position="348"/>
    </location>
</feature>
<keyword evidence="2" id="KW-1133">Transmembrane helix</keyword>
<keyword evidence="2" id="KW-0812">Transmembrane</keyword>
<dbReference type="RefSeq" id="WP_345211297.1">
    <property type="nucleotide sequence ID" value="NZ_BAABFT010000005.1"/>
</dbReference>
<evidence type="ECO:0000259" key="3">
    <source>
        <dbReference type="Pfam" id="PF19904"/>
    </source>
</evidence>
<keyword evidence="1" id="KW-0175">Coiled coil</keyword>
<organism evidence="4 5">
    <name type="scientific">Mucilaginibacter gynuensis</name>
    <dbReference type="NCBI Taxonomy" id="1302236"/>
    <lineage>
        <taxon>Bacteria</taxon>
        <taxon>Pseudomonadati</taxon>
        <taxon>Bacteroidota</taxon>
        <taxon>Sphingobacteriia</taxon>
        <taxon>Sphingobacteriales</taxon>
        <taxon>Sphingobacteriaceae</taxon>
        <taxon>Mucilaginibacter</taxon>
    </lineage>
</organism>
<protein>
    <submittedName>
        <fullName evidence="4">DUF6377 domain-containing protein</fullName>
    </submittedName>
</protein>
<keyword evidence="5" id="KW-1185">Reference proteome</keyword>
<accession>A0ABP8GET9</accession>
<dbReference type="Proteomes" id="UP001500582">
    <property type="component" value="Unassembled WGS sequence"/>
</dbReference>
<gene>
    <name evidence="4" type="ORF">GCM10023149_23800</name>
</gene>
<reference evidence="5" key="1">
    <citation type="journal article" date="2019" name="Int. J. Syst. Evol. Microbiol.">
        <title>The Global Catalogue of Microorganisms (GCM) 10K type strain sequencing project: providing services to taxonomists for standard genome sequencing and annotation.</title>
        <authorList>
            <consortium name="The Broad Institute Genomics Platform"/>
            <consortium name="The Broad Institute Genome Sequencing Center for Infectious Disease"/>
            <person name="Wu L."/>
            <person name="Ma J."/>
        </authorList>
    </citation>
    <scope>NUCLEOTIDE SEQUENCE [LARGE SCALE GENOMIC DNA]</scope>
    <source>
        <strain evidence="5">JCM 17705</strain>
    </source>
</reference>
<proteinExistence type="predicted"/>
<feature type="coiled-coil region" evidence="1">
    <location>
        <begin position="350"/>
        <end position="416"/>
    </location>
</feature>
<dbReference type="Pfam" id="PF19904">
    <property type="entry name" value="DUF6377"/>
    <property type="match status" value="1"/>
</dbReference>
<keyword evidence="2" id="KW-0472">Membrane</keyword>
<evidence type="ECO:0000256" key="1">
    <source>
        <dbReference type="SAM" id="Coils"/>
    </source>
</evidence>
<dbReference type="InterPro" id="IPR045957">
    <property type="entry name" value="DUF6377"/>
</dbReference>
<evidence type="ECO:0000256" key="2">
    <source>
        <dbReference type="SAM" id="Phobius"/>
    </source>
</evidence>
<dbReference type="EMBL" id="BAABFT010000005">
    <property type="protein sequence ID" value="GAA4323086.1"/>
    <property type="molecule type" value="Genomic_DNA"/>
</dbReference>
<evidence type="ECO:0000313" key="5">
    <source>
        <dbReference type="Proteomes" id="UP001500582"/>
    </source>
</evidence>